<comment type="caution">
    <text evidence="3">The sequence shown here is derived from an EMBL/GenBank/DDBJ whole genome shotgun (WGS) entry which is preliminary data.</text>
</comment>
<dbReference type="OrthoDB" id="9813719at2"/>
<reference evidence="3 4" key="1">
    <citation type="submission" date="2018-11" db="EMBL/GenBank/DDBJ databases">
        <title>Chryseotalea sanarue gen. nov., sp., nov., a member of the family Cytophagaceae, isolated from a brackish lake in Hamamatsu Japan.</title>
        <authorList>
            <person name="Maejima Y."/>
            <person name="Iino T."/>
            <person name="Muraguchi Y."/>
            <person name="Fukuda K."/>
            <person name="Ohkuma M."/>
            <person name="Moriuchi R."/>
            <person name="Dohra H."/>
            <person name="Kimbara K."/>
            <person name="Shintani M."/>
        </authorList>
    </citation>
    <scope>NUCLEOTIDE SEQUENCE [LARGE SCALE GENOMIC DNA]</scope>
    <source>
        <strain evidence="3 4">Ys</strain>
    </source>
</reference>
<dbReference type="PROSITE" id="PS51459">
    <property type="entry name" value="FIDO"/>
    <property type="match status" value="1"/>
</dbReference>
<dbReference type="Pfam" id="PF02661">
    <property type="entry name" value="Fic"/>
    <property type="match status" value="1"/>
</dbReference>
<evidence type="ECO:0000256" key="1">
    <source>
        <dbReference type="PIRSR" id="PIRSR640198-1"/>
    </source>
</evidence>
<protein>
    <submittedName>
        <fullName evidence="3">Cell division protein Fic</fullName>
    </submittedName>
</protein>
<dbReference type="InterPro" id="IPR036597">
    <property type="entry name" value="Fido-like_dom_sf"/>
</dbReference>
<feature type="active site" evidence="1">
    <location>
        <position position="133"/>
    </location>
</feature>
<dbReference type="NCBIfam" id="TIGR02613">
    <property type="entry name" value="mob_myst_B"/>
    <property type="match status" value="1"/>
</dbReference>
<feature type="domain" description="Fido" evidence="2">
    <location>
        <begin position="59"/>
        <end position="199"/>
    </location>
</feature>
<dbReference type="InterPro" id="IPR003812">
    <property type="entry name" value="Fido"/>
</dbReference>
<dbReference type="SUPFAM" id="SSF140931">
    <property type="entry name" value="Fic-like"/>
    <property type="match status" value="1"/>
</dbReference>
<proteinExistence type="predicted"/>
<organism evidence="3 4">
    <name type="scientific">Chryseotalea sanaruensis</name>
    <dbReference type="NCBI Taxonomy" id="2482724"/>
    <lineage>
        <taxon>Bacteria</taxon>
        <taxon>Pseudomonadati</taxon>
        <taxon>Bacteroidota</taxon>
        <taxon>Cytophagia</taxon>
        <taxon>Cytophagales</taxon>
        <taxon>Chryseotaleaceae</taxon>
        <taxon>Chryseotalea</taxon>
    </lineage>
</organism>
<keyword evidence="4" id="KW-1185">Reference proteome</keyword>
<dbReference type="Gene3D" id="1.10.3290.10">
    <property type="entry name" value="Fido-like domain"/>
    <property type="match status" value="1"/>
</dbReference>
<dbReference type="AlphaFoldDB" id="A0A401U8W4"/>
<dbReference type="InterPro" id="IPR040198">
    <property type="entry name" value="Fido_containing"/>
</dbReference>
<sequence length="199" mass="23105">MGLDFELVDGQTPLDEEEKEGLLIPTITTRGELDEFEQLNIEKAIQWTLTRKFKKEDILTEDFIKLVHKRMYSKVWAWAGEFRKTNKNIGVDRYQVAIELRKLLGDCNYWIDHGIYPPDEIAVRFKHRIVSIHCFSNGNGRHSRMMGDLIIEKIFGKPVFTWGAIADLTKTSDTRKEYLTAVKTADKNDIGPLLEFARK</sequence>
<dbReference type="InterPro" id="IPR013436">
    <property type="entry name" value="Mobile_mystery_prot_B"/>
</dbReference>
<keyword evidence="3" id="KW-0132">Cell division</keyword>
<accession>A0A401U8W4</accession>
<dbReference type="EMBL" id="BHXQ01000002">
    <property type="protein sequence ID" value="GCC51314.1"/>
    <property type="molecule type" value="Genomic_DNA"/>
</dbReference>
<keyword evidence="3" id="KW-0131">Cell cycle</keyword>
<gene>
    <name evidence="3" type="ORF">SanaruYs_15370</name>
</gene>
<evidence type="ECO:0000259" key="2">
    <source>
        <dbReference type="PROSITE" id="PS51459"/>
    </source>
</evidence>
<evidence type="ECO:0000313" key="3">
    <source>
        <dbReference type="EMBL" id="GCC51314.1"/>
    </source>
</evidence>
<dbReference type="GO" id="GO:0051301">
    <property type="term" value="P:cell division"/>
    <property type="evidence" value="ECO:0007669"/>
    <property type="project" value="UniProtKB-KW"/>
</dbReference>
<dbReference type="PANTHER" id="PTHR13504:SF39">
    <property type="entry name" value="CELL FILAMENTATION PROTEIN"/>
    <property type="match status" value="1"/>
</dbReference>
<dbReference type="RefSeq" id="WP_127121942.1">
    <property type="nucleotide sequence ID" value="NZ_BHXQ01000002.1"/>
</dbReference>
<dbReference type="Proteomes" id="UP000288227">
    <property type="component" value="Unassembled WGS sequence"/>
</dbReference>
<dbReference type="PANTHER" id="PTHR13504">
    <property type="entry name" value="FIDO DOMAIN-CONTAINING PROTEIN DDB_G0283145"/>
    <property type="match status" value="1"/>
</dbReference>
<name>A0A401U8W4_9BACT</name>
<evidence type="ECO:0000313" key="4">
    <source>
        <dbReference type="Proteomes" id="UP000288227"/>
    </source>
</evidence>